<comment type="caution">
    <text evidence="4">The sequence shown here is derived from an EMBL/GenBank/DDBJ whole genome shotgun (WGS) entry which is preliminary data.</text>
</comment>
<protein>
    <submittedName>
        <fullName evidence="4">Queuine tRNA-ribosyltransferase</fullName>
    </submittedName>
</protein>
<dbReference type="GO" id="GO:0006400">
    <property type="term" value="P:tRNA modification"/>
    <property type="evidence" value="ECO:0007669"/>
    <property type="project" value="InterPro"/>
</dbReference>
<organism evidence="4 5">
    <name type="scientific">Strigomonas culicis</name>
    <dbReference type="NCBI Taxonomy" id="28005"/>
    <lineage>
        <taxon>Eukaryota</taxon>
        <taxon>Discoba</taxon>
        <taxon>Euglenozoa</taxon>
        <taxon>Kinetoplastea</taxon>
        <taxon>Metakinetoplastina</taxon>
        <taxon>Trypanosomatida</taxon>
        <taxon>Trypanosomatidae</taxon>
        <taxon>Strigomonadinae</taxon>
        <taxon>Strigomonas</taxon>
    </lineage>
</organism>
<dbReference type="EMBL" id="ATMH01008416">
    <property type="protein sequence ID" value="EPY21966.1"/>
    <property type="molecule type" value="Genomic_DNA"/>
</dbReference>
<accession>S9V4X0</accession>
<dbReference type="PANTHER" id="PTHR43530">
    <property type="entry name" value="QUEUINE TRNA-RIBOSYLTRANSFERASE CATALYTIC SUBUNIT 1"/>
    <property type="match status" value="1"/>
</dbReference>
<dbReference type="NCBIfam" id="TIGR00449">
    <property type="entry name" value="tgt_general"/>
    <property type="match status" value="2"/>
</dbReference>
<proteinExistence type="predicted"/>
<evidence type="ECO:0000313" key="5">
    <source>
        <dbReference type="Proteomes" id="UP000015354"/>
    </source>
</evidence>
<evidence type="ECO:0000256" key="1">
    <source>
        <dbReference type="ARBA" id="ARBA00022833"/>
    </source>
</evidence>
<name>S9V4X0_9TRYP</name>
<feature type="domain" description="tRNA-guanine(15) transglycosylase-like" evidence="3">
    <location>
        <begin position="119"/>
        <end position="168"/>
    </location>
</feature>
<reference evidence="4 5" key="1">
    <citation type="journal article" date="2013" name="PLoS ONE">
        <title>Predicting the Proteins of Angomonas deanei, Strigomonas culicis and Their Respective Endosymbionts Reveals New Aspects of the Trypanosomatidae Family.</title>
        <authorList>
            <person name="Motta M.C."/>
            <person name="Martins A.C."/>
            <person name="de Souza S.S."/>
            <person name="Catta-Preta C.M."/>
            <person name="Silva R."/>
            <person name="Klein C.C."/>
            <person name="de Almeida L.G."/>
            <person name="de Lima Cunha O."/>
            <person name="Ciapina L.P."/>
            <person name="Brocchi M."/>
            <person name="Colabardini A.C."/>
            <person name="de Araujo Lima B."/>
            <person name="Machado C.R."/>
            <person name="de Almeida Soares C.M."/>
            <person name="Probst C.M."/>
            <person name="de Menezes C.B."/>
            <person name="Thompson C.E."/>
            <person name="Bartholomeu D.C."/>
            <person name="Gradia D.F."/>
            <person name="Pavoni D.P."/>
            <person name="Grisard E.C."/>
            <person name="Fantinatti-Garboggini F."/>
            <person name="Marchini F.K."/>
            <person name="Rodrigues-Luiz G.F."/>
            <person name="Wagner G."/>
            <person name="Goldman G.H."/>
            <person name="Fietto J.L."/>
            <person name="Elias M.C."/>
            <person name="Goldman M.H."/>
            <person name="Sagot M.F."/>
            <person name="Pereira M."/>
            <person name="Stoco P.H."/>
            <person name="de Mendonca-Neto R.P."/>
            <person name="Teixeira S.M."/>
            <person name="Maciel T.E."/>
            <person name="de Oliveira Mendes T.A."/>
            <person name="Urmenyi T.P."/>
            <person name="de Souza W."/>
            <person name="Schenkman S."/>
            <person name="de Vasconcelos A.T."/>
        </authorList>
    </citation>
    <scope>NUCLEOTIDE SEQUENCE [LARGE SCALE GENOMIC DNA]</scope>
</reference>
<feature type="domain" description="tRNA-guanine(15) transglycosylase-like" evidence="3">
    <location>
        <begin position="193"/>
        <end position="440"/>
    </location>
</feature>
<evidence type="ECO:0000259" key="3">
    <source>
        <dbReference type="Pfam" id="PF01702"/>
    </source>
</evidence>
<dbReference type="GO" id="GO:0005829">
    <property type="term" value="C:cytosol"/>
    <property type="evidence" value="ECO:0007669"/>
    <property type="project" value="TreeGrafter"/>
</dbReference>
<evidence type="ECO:0000256" key="2">
    <source>
        <dbReference type="SAM" id="MobiDB-lite"/>
    </source>
</evidence>
<keyword evidence="4" id="KW-0808">Transferase</keyword>
<feature type="compositionally biased region" description="Low complexity" evidence="2">
    <location>
        <begin position="174"/>
        <end position="183"/>
    </location>
</feature>
<dbReference type="OrthoDB" id="10249838at2759"/>
<dbReference type="GO" id="GO:0008479">
    <property type="term" value="F:tRNA-guanosine(34) queuine transglycosylase activity"/>
    <property type="evidence" value="ECO:0007669"/>
    <property type="project" value="TreeGrafter"/>
</dbReference>
<dbReference type="Gene3D" id="3.20.20.105">
    <property type="entry name" value="Queuine tRNA-ribosyltransferase-like"/>
    <property type="match status" value="1"/>
</dbReference>
<feature type="domain" description="tRNA-guanine(15) transglycosylase-like" evidence="3">
    <location>
        <begin position="16"/>
        <end position="79"/>
    </location>
</feature>
<dbReference type="SUPFAM" id="SSF51713">
    <property type="entry name" value="tRNA-guanine transglycosylase"/>
    <property type="match status" value="1"/>
</dbReference>
<keyword evidence="1" id="KW-0862">Zinc</keyword>
<dbReference type="InterPro" id="IPR002616">
    <property type="entry name" value="tRNA_ribo_trans-like"/>
</dbReference>
<sequence length="463" mass="50865">MFTFEVNKGPAPPVAARTGVFHLPHGPLRTPIFMPVATQGALKGVTVEQLEELDVEIILGNTYHLGLLPGENVLRALTQAKDEAEAEAKREAGDTPAKRLRTEEGVAPIETDKPTAVRVKDNMDGIHFLEGWRHNILTDSGGFQMVSLLRLANITEEGVRFQSTHGGSGPPKSATAADAQEEMATAADDSAYSLLLRPEDSIRIQNAIGGDIMMQLDDVVHTLTVGPRVEESMWRTIRWLDRCLAANANKEKQCIFGIVQGALDEKLRRQCVLEMVKRTDCKGFAVGGLSGGEAKDDFWRMVRLCTKDGLPDNKPRYCMGVGYPEDILVCIALGVDMFDCVFACRTARFGSAMTSIGKVQVSKKEYARDYGPLDPHCSCRVCKQYTRAYLHTLAGKESNGATLLSYHNIAYLLHLTRGARAAIEQGTFTAYVQAFFLSYYPNKDYPTWAVEALASVSIPLITS</sequence>
<dbReference type="InterPro" id="IPR036511">
    <property type="entry name" value="TGT-like_sf"/>
</dbReference>
<dbReference type="Proteomes" id="UP000015354">
    <property type="component" value="Unassembled WGS sequence"/>
</dbReference>
<dbReference type="Pfam" id="PF01702">
    <property type="entry name" value="TGT"/>
    <property type="match status" value="3"/>
</dbReference>
<keyword evidence="5" id="KW-1185">Reference proteome</keyword>
<dbReference type="PANTHER" id="PTHR43530:SF1">
    <property type="entry name" value="QUEUINE TRNA-RIBOSYLTRANSFERASE CATALYTIC SUBUNIT 1"/>
    <property type="match status" value="1"/>
</dbReference>
<evidence type="ECO:0000313" key="4">
    <source>
        <dbReference type="EMBL" id="EPY21966.1"/>
    </source>
</evidence>
<dbReference type="AlphaFoldDB" id="S9V4X0"/>
<feature type="region of interest" description="Disordered" evidence="2">
    <location>
        <begin position="161"/>
        <end position="183"/>
    </location>
</feature>
<gene>
    <name evidence="4" type="ORF">STCU_08416</name>
</gene>